<dbReference type="Proteomes" id="UP001054945">
    <property type="component" value="Unassembled WGS sequence"/>
</dbReference>
<reference evidence="1 2" key="1">
    <citation type="submission" date="2021-06" db="EMBL/GenBank/DDBJ databases">
        <title>Caerostris extrusa draft genome.</title>
        <authorList>
            <person name="Kono N."/>
            <person name="Arakawa K."/>
        </authorList>
    </citation>
    <scope>NUCLEOTIDE SEQUENCE [LARGE SCALE GENOMIC DNA]</scope>
</reference>
<dbReference type="EMBL" id="BPLR01017327">
    <property type="protein sequence ID" value="GIY90539.1"/>
    <property type="molecule type" value="Genomic_DNA"/>
</dbReference>
<evidence type="ECO:0000313" key="2">
    <source>
        <dbReference type="Proteomes" id="UP001054945"/>
    </source>
</evidence>
<keyword evidence="2" id="KW-1185">Reference proteome</keyword>
<comment type="caution">
    <text evidence="1">The sequence shown here is derived from an EMBL/GenBank/DDBJ whole genome shotgun (WGS) entry which is preliminary data.</text>
</comment>
<dbReference type="AlphaFoldDB" id="A0AAV4X9G7"/>
<organism evidence="1 2">
    <name type="scientific">Caerostris extrusa</name>
    <name type="common">Bark spider</name>
    <name type="synonym">Caerostris bankana</name>
    <dbReference type="NCBI Taxonomy" id="172846"/>
    <lineage>
        <taxon>Eukaryota</taxon>
        <taxon>Metazoa</taxon>
        <taxon>Ecdysozoa</taxon>
        <taxon>Arthropoda</taxon>
        <taxon>Chelicerata</taxon>
        <taxon>Arachnida</taxon>
        <taxon>Araneae</taxon>
        <taxon>Araneomorphae</taxon>
        <taxon>Entelegynae</taxon>
        <taxon>Araneoidea</taxon>
        <taxon>Araneidae</taxon>
        <taxon>Caerostris</taxon>
    </lineage>
</organism>
<proteinExistence type="predicted"/>
<evidence type="ECO:0000313" key="1">
    <source>
        <dbReference type="EMBL" id="GIY90539.1"/>
    </source>
</evidence>
<gene>
    <name evidence="1" type="ORF">CEXT_689701</name>
</gene>
<name>A0AAV4X9G7_CAEEX</name>
<sequence length="107" mass="12621">MQQIPTSSRYSEKCAEFWPLNALQIKIILTSNYLFSRKRFFGDNPCYRRMFLKDFFLICGELSDFHSAFCFWILLKSPCFITCINRFQAVWTIFICGNDVSTMCTPP</sequence>
<protein>
    <submittedName>
        <fullName evidence="1">Uncharacterized protein</fullName>
    </submittedName>
</protein>
<accession>A0AAV4X9G7</accession>